<dbReference type="EC" id="2.7.7.19" evidence="5"/>
<gene>
    <name evidence="19" type="primary">LOC110796878</name>
</gene>
<dbReference type="GO" id="GO:0046872">
    <property type="term" value="F:metal ion binding"/>
    <property type="evidence" value="ECO:0007669"/>
    <property type="project" value="UniProtKB-KW"/>
</dbReference>
<dbReference type="GO" id="GO:0031123">
    <property type="term" value="P:RNA 3'-end processing"/>
    <property type="evidence" value="ECO:0007669"/>
    <property type="project" value="InterPro"/>
</dbReference>
<keyword evidence="9" id="KW-0547">Nucleotide-binding</keyword>
<dbReference type="KEGG" id="soe:110796878"/>
<evidence type="ECO:0000256" key="5">
    <source>
        <dbReference type="ARBA" id="ARBA00012388"/>
    </source>
</evidence>
<dbReference type="GO" id="GO:0006397">
    <property type="term" value="P:mRNA processing"/>
    <property type="evidence" value="ECO:0007669"/>
    <property type="project" value="UniProtKB-KW"/>
</dbReference>
<evidence type="ECO:0000259" key="17">
    <source>
        <dbReference type="Pfam" id="PF20750"/>
    </source>
</evidence>
<dbReference type="SUPFAM" id="SSF55003">
    <property type="entry name" value="PAP/Archaeal CCA-adding enzyme, C-terminal domain"/>
    <property type="match status" value="1"/>
</dbReference>
<feature type="domain" description="Poly(A) polymerase central" evidence="16">
    <location>
        <begin position="211"/>
        <end position="355"/>
    </location>
</feature>
<feature type="domain" description="Poly(A) polymerase nucleotidyltransferase" evidence="17">
    <location>
        <begin position="12"/>
        <end position="206"/>
    </location>
</feature>
<dbReference type="FunFam" id="3.30.70.590:FF:000002">
    <property type="entry name" value="Nuclear poly(A) polymerase 4"/>
    <property type="match status" value="1"/>
</dbReference>
<comment type="catalytic activity">
    <reaction evidence="13">
        <text>RNA(n) + ATP = RNA(n)-3'-adenine ribonucleotide + diphosphate</text>
        <dbReference type="Rhea" id="RHEA:11332"/>
        <dbReference type="Rhea" id="RHEA-COMP:14527"/>
        <dbReference type="Rhea" id="RHEA-COMP:17347"/>
        <dbReference type="ChEBI" id="CHEBI:30616"/>
        <dbReference type="ChEBI" id="CHEBI:33019"/>
        <dbReference type="ChEBI" id="CHEBI:140395"/>
        <dbReference type="ChEBI" id="CHEBI:173115"/>
        <dbReference type="EC" id="2.7.7.19"/>
    </reaction>
</comment>
<dbReference type="Gene3D" id="3.30.460.10">
    <property type="entry name" value="Beta Polymerase, domain 2"/>
    <property type="match status" value="1"/>
</dbReference>
<evidence type="ECO:0000256" key="11">
    <source>
        <dbReference type="ARBA" id="ARBA00022842"/>
    </source>
</evidence>
<dbReference type="InterPro" id="IPR011068">
    <property type="entry name" value="NuclTrfase_I-like_C"/>
</dbReference>
<feature type="region of interest" description="Disordered" evidence="14">
    <location>
        <begin position="493"/>
        <end position="552"/>
    </location>
</feature>
<dbReference type="InterPro" id="IPR007010">
    <property type="entry name" value="PolA_pol_RNA-bd_dom"/>
</dbReference>
<dbReference type="GO" id="GO:0005524">
    <property type="term" value="F:ATP binding"/>
    <property type="evidence" value="ECO:0007669"/>
    <property type="project" value="UniProtKB-KW"/>
</dbReference>
<dbReference type="GO" id="GO:1990817">
    <property type="term" value="F:poly(A) RNA polymerase activity"/>
    <property type="evidence" value="ECO:0000318"/>
    <property type="project" value="GO_Central"/>
</dbReference>
<organism evidence="18 19">
    <name type="scientific">Spinacia oleracea</name>
    <name type="common">Spinach</name>
    <dbReference type="NCBI Taxonomy" id="3562"/>
    <lineage>
        <taxon>Eukaryota</taxon>
        <taxon>Viridiplantae</taxon>
        <taxon>Streptophyta</taxon>
        <taxon>Embryophyta</taxon>
        <taxon>Tracheophyta</taxon>
        <taxon>Spermatophyta</taxon>
        <taxon>Magnoliopsida</taxon>
        <taxon>eudicotyledons</taxon>
        <taxon>Gunneridae</taxon>
        <taxon>Pentapetalae</taxon>
        <taxon>Caryophyllales</taxon>
        <taxon>Chenopodiaceae</taxon>
        <taxon>Chenopodioideae</taxon>
        <taxon>Anserineae</taxon>
        <taxon>Spinacia</taxon>
    </lineage>
</organism>
<dbReference type="Pfam" id="PF04926">
    <property type="entry name" value="PAP_RNA-bind"/>
    <property type="match status" value="2"/>
</dbReference>
<dbReference type="SUPFAM" id="SSF81631">
    <property type="entry name" value="PAP/OAS1 substrate-binding domain"/>
    <property type="match status" value="1"/>
</dbReference>
<dbReference type="GO" id="GO:0005634">
    <property type="term" value="C:nucleus"/>
    <property type="evidence" value="ECO:0000318"/>
    <property type="project" value="GO_Central"/>
</dbReference>
<keyword evidence="7" id="KW-0808">Transferase</keyword>
<feature type="region of interest" description="Disordered" evidence="14">
    <location>
        <begin position="566"/>
        <end position="587"/>
    </location>
</feature>
<evidence type="ECO:0000256" key="13">
    <source>
        <dbReference type="ARBA" id="ARBA00048830"/>
    </source>
</evidence>
<dbReference type="OrthoDB" id="412748at2759"/>
<comment type="similarity">
    <text evidence="4">Belongs to the poly(A) polymerase family.</text>
</comment>
<dbReference type="GO" id="GO:0003723">
    <property type="term" value="F:RNA binding"/>
    <property type="evidence" value="ECO:0007669"/>
    <property type="project" value="InterPro"/>
</dbReference>
<feature type="domain" description="Poly(A) polymerase RNA-binding" evidence="15">
    <location>
        <begin position="423"/>
        <end position="491"/>
    </location>
</feature>
<evidence type="ECO:0000259" key="16">
    <source>
        <dbReference type="Pfam" id="PF04928"/>
    </source>
</evidence>
<dbReference type="Pfam" id="PF20750">
    <property type="entry name" value="PAP_NTPase"/>
    <property type="match status" value="1"/>
</dbReference>
<keyword evidence="12" id="KW-0539">Nucleus</keyword>
<dbReference type="PANTHER" id="PTHR10682">
    <property type="entry name" value="POLY A POLYMERASE"/>
    <property type="match status" value="1"/>
</dbReference>
<dbReference type="RefSeq" id="XP_021857653.1">
    <property type="nucleotide sequence ID" value="XM_022001961.2"/>
</dbReference>
<evidence type="ECO:0000256" key="3">
    <source>
        <dbReference type="ARBA" id="ARBA00004123"/>
    </source>
</evidence>
<dbReference type="FunFam" id="3.30.460.10:FF:000002">
    <property type="entry name" value="Poly(A) polymerase alpha, putative"/>
    <property type="match status" value="1"/>
</dbReference>
<dbReference type="SUPFAM" id="SSF81301">
    <property type="entry name" value="Nucleotidyltransferase"/>
    <property type="match status" value="1"/>
</dbReference>
<evidence type="ECO:0000256" key="8">
    <source>
        <dbReference type="ARBA" id="ARBA00022723"/>
    </source>
</evidence>
<reference evidence="18" key="1">
    <citation type="journal article" date="2021" name="Nat. Commun.">
        <title>Genomic analyses provide insights into spinach domestication and the genetic basis of agronomic traits.</title>
        <authorList>
            <person name="Cai X."/>
            <person name="Sun X."/>
            <person name="Xu C."/>
            <person name="Sun H."/>
            <person name="Wang X."/>
            <person name="Ge C."/>
            <person name="Zhang Z."/>
            <person name="Wang Q."/>
            <person name="Fei Z."/>
            <person name="Jiao C."/>
            <person name="Wang Q."/>
        </authorList>
    </citation>
    <scope>NUCLEOTIDE SEQUENCE [LARGE SCALE GENOMIC DNA]</scope>
    <source>
        <strain evidence="18">cv. Varoflay</strain>
    </source>
</reference>
<comment type="subcellular location">
    <subcellularLocation>
        <location evidence="3">Nucleus</location>
    </subcellularLocation>
</comment>
<evidence type="ECO:0000313" key="19">
    <source>
        <dbReference type="RefSeq" id="XP_021857653.1"/>
    </source>
</evidence>
<evidence type="ECO:0000256" key="4">
    <source>
        <dbReference type="ARBA" id="ARBA00010912"/>
    </source>
</evidence>
<comment type="cofactor">
    <cofactor evidence="1">
        <name>Mn(2+)</name>
        <dbReference type="ChEBI" id="CHEBI:29035"/>
    </cofactor>
</comment>
<evidence type="ECO:0000256" key="7">
    <source>
        <dbReference type="ARBA" id="ARBA00022679"/>
    </source>
</evidence>
<reference evidence="19" key="2">
    <citation type="submission" date="2025-08" db="UniProtKB">
        <authorList>
            <consortium name="RefSeq"/>
        </authorList>
    </citation>
    <scope>IDENTIFICATION</scope>
    <source>
        <tissue evidence="19">Leaf</tissue>
    </source>
</reference>
<dbReference type="GeneID" id="110796878"/>
<evidence type="ECO:0000256" key="9">
    <source>
        <dbReference type="ARBA" id="ARBA00022741"/>
    </source>
</evidence>
<keyword evidence="6" id="KW-0507">mRNA processing</keyword>
<evidence type="ECO:0000256" key="2">
    <source>
        <dbReference type="ARBA" id="ARBA00001946"/>
    </source>
</evidence>
<dbReference type="AlphaFoldDB" id="A0A9R0IXV9"/>
<feature type="domain" description="Poly(A) polymerase RNA-binding" evidence="15">
    <location>
        <begin position="359"/>
        <end position="400"/>
    </location>
</feature>
<dbReference type="CDD" id="cd05402">
    <property type="entry name" value="NT_PAP_TUTase"/>
    <property type="match status" value="1"/>
</dbReference>
<dbReference type="Proteomes" id="UP000813463">
    <property type="component" value="Chromosome 4"/>
</dbReference>
<keyword evidence="11" id="KW-0460">Magnesium</keyword>
<dbReference type="Gene3D" id="1.10.1410.10">
    <property type="match status" value="1"/>
</dbReference>
<evidence type="ECO:0000256" key="1">
    <source>
        <dbReference type="ARBA" id="ARBA00001936"/>
    </source>
</evidence>
<keyword evidence="8" id="KW-0479">Metal-binding</keyword>
<evidence type="ECO:0000313" key="18">
    <source>
        <dbReference type="Proteomes" id="UP000813463"/>
    </source>
</evidence>
<evidence type="ECO:0000256" key="14">
    <source>
        <dbReference type="SAM" id="MobiDB-lite"/>
    </source>
</evidence>
<protein>
    <recommendedName>
        <fullName evidence="5">polynucleotide adenylyltransferase</fullName>
        <ecNumber evidence="5">2.7.7.19</ecNumber>
    </recommendedName>
</protein>
<evidence type="ECO:0000256" key="12">
    <source>
        <dbReference type="ARBA" id="ARBA00023242"/>
    </source>
</evidence>
<evidence type="ECO:0000259" key="15">
    <source>
        <dbReference type="Pfam" id="PF04926"/>
    </source>
</evidence>
<name>A0A9R0IXV9_SPIOL</name>
<proteinExistence type="inferred from homology"/>
<keyword evidence="10" id="KW-0067">ATP-binding</keyword>
<dbReference type="Pfam" id="PF04928">
    <property type="entry name" value="PAP_central"/>
    <property type="match status" value="1"/>
</dbReference>
<keyword evidence="18" id="KW-1185">Reference proteome</keyword>
<accession>A0A9R0IXV9</accession>
<dbReference type="InterPro" id="IPR007012">
    <property type="entry name" value="PolA_pol_cen_dom"/>
</dbReference>
<dbReference type="PANTHER" id="PTHR10682:SF22">
    <property type="entry name" value="POLYNUCLEOTIDE ADENYLYLTRANSFERASE"/>
    <property type="match status" value="1"/>
</dbReference>
<evidence type="ECO:0000256" key="6">
    <source>
        <dbReference type="ARBA" id="ARBA00022664"/>
    </source>
</evidence>
<comment type="cofactor">
    <cofactor evidence="2">
        <name>Mg(2+)</name>
        <dbReference type="ChEBI" id="CHEBI:18420"/>
    </cofactor>
</comment>
<dbReference type="InterPro" id="IPR048840">
    <property type="entry name" value="PolA_pol_NTPase"/>
</dbReference>
<sequence>MGSAEGLVNQIGVTKPISMAGPSAADLQRTRELEKFLVDSGLYESNDEAAKREAVLARLRELVKDWVKQLTRLRGYTDQMVEDANALILTFGSCRLGVNGPGADIDALCVGPSYISRDEDFFYIFHDILAQLEEVTELQPIPDAHVPVMKFKFDGISIDLLYASVSFLVVPEDLDISHVSVLYNVDEATVRSLNGCRVADQILKLVPDAEHFRTALRCLRFWAKKRGVYSNVTGFLGGVNWAILVARVCQLYPNAIPSMLVSRFFRVYTQWRWPNPVMLCGIEEDELGFPVWDPRRNHRDRTHRMPIITPAYPCMNSSYNVSPSTLRVMMEQLEFGNKICQDIELNKARWSTLFEPYMFFESYKNYLQVDIIAADADDLRAWRGWVESRFRQLTLMIERDTVGKLQCHPCPHDLFDPSRQRAHCAFFMGLQRKQGEVSQEGQQFDIRATVDEFRNSINMYSYWKPGMDICVSHVRRKLLPAFVLPEGYKRSRLSRSVGDQRAQSSSSPKDEVIGGSSLKRKRSSEDVDGQLGKRRSHSPCGPVSVSPDSVLHNFGSPLPERLGSVECDVTPVSDSGSPPEHGLSDKKKALDCDSKESGLAIPASNVSVVENLEIPSTCNAVSILTSNGLYRDLDSVFKANEEGGNCSSSEESVNQSSIQNNSFEAVSGLLTKIRGGCVKGIVALQDGSETNGINGVTLKANIAADSRTIQDPVLRLSLATTA</sequence>
<evidence type="ECO:0000256" key="10">
    <source>
        <dbReference type="ARBA" id="ARBA00022840"/>
    </source>
</evidence>
<dbReference type="Gene3D" id="3.30.70.590">
    <property type="entry name" value="Poly(A) polymerase predicted RNA binding domain"/>
    <property type="match status" value="1"/>
</dbReference>
<dbReference type="InterPro" id="IPR043519">
    <property type="entry name" value="NT_sf"/>
</dbReference>
<dbReference type="FunFam" id="1.10.1410.10:FF:000001">
    <property type="entry name" value="Putative poly(A) polymerase gamma"/>
    <property type="match status" value="1"/>
</dbReference>